<feature type="transmembrane region" description="Helical" evidence="17">
    <location>
        <begin position="486"/>
        <end position="503"/>
    </location>
</feature>
<dbReference type="GO" id="GO:0042773">
    <property type="term" value="P:ATP synthesis coupled electron transport"/>
    <property type="evidence" value="ECO:0007669"/>
    <property type="project" value="InterPro"/>
</dbReference>
<dbReference type="RefSeq" id="YP_009753971.1">
    <property type="nucleotide sequence ID" value="NC_046888.1"/>
</dbReference>
<dbReference type="EC" id="7.1.1.2" evidence="3 17"/>
<comment type="subcellular location">
    <subcellularLocation>
        <location evidence="2">Mitochondrion inner membrane</location>
        <topology evidence="2">Multi-pass membrane protein</topology>
    </subcellularLocation>
</comment>
<feature type="transmembrane region" description="Helical" evidence="17">
    <location>
        <begin position="143"/>
        <end position="162"/>
    </location>
</feature>
<feature type="transmembrane region" description="Helical" evidence="17">
    <location>
        <begin position="549"/>
        <end position="565"/>
    </location>
</feature>
<feature type="transmembrane region" description="Helical" evidence="17">
    <location>
        <begin position="296"/>
        <end position="316"/>
    </location>
</feature>
<dbReference type="Pfam" id="PF00361">
    <property type="entry name" value="Proton_antipo_M"/>
    <property type="match status" value="1"/>
</dbReference>
<dbReference type="GeneID" id="54104858"/>
<comment type="function">
    <text evidence="1">Core subunit of the mitochondrial membrane respiratory chain NADH dehydrogenase (Complex I) that is believed to belong to the minimal assembly required for catalysis. Complex I functions in the transfer of electrons from NADH to the respiratory chain. The immediate electron acceptor for the enzyme is believed to be ubiquinone.</text>
</comment>
<sequence>MLKFNLVSYYMGVLMFIFSMVGLGLGVSFYFDAKVIFVEWELFDLFGSLIIMTLLMDWMSLTFTGLVSLISSMVLFYSTYYMSGDKFMYRFIILVCLFVLSMMLMIISPNLISILLGWDGLGLVSYCLVIYYQNVKSANAGMLTILSNRVGDVAILLGIAWFSNFNSWNFYYLGFMHPPSELVFLLAMMILAAMTKSAQIPFSAWLPAAMAAPTPVSALVHSSTLVTAGVYLLIRFSSILNLNNFIFFVGTLTMFMSGLGANFESDLKKIIALSTLSQLGVMMMILGLGFMELSFFHLLSHALFKSLLFLCAGVYIHSVGDIQDIRLMGGFWRELPISSVYFMGCSLSLCGFPFLSGFYSKDLILEVYQLNMMNEFMFLIIIMGTLFTVSYSVRLSYFLFWRNMGVKTMNLMSEKSGMVYCMSVLFVLAISAGSIMSWVYFPSYFIFLPMFFKILILIGVLMVTLFSYITISYYNLNDVLMSEIKHFLGGMWYMPFISVLFFMEGLKQGKVFHSICDQGWYEYVGGQGVIYLISSLKITDSQNFLSLKNYTWFFFLMMVILMMVLV</sequence>
<dbReference type="CTD" id="4540"/>
<evidence type="ECO:0000256" key="10">
    <source>
        <dbReference type="ARBA" id="ARBA00022982"/>
    </source>
</evidence>
<gene>
    <name evidence="21" type="primary">ND5</name>
</gene>
<evidence type="ECO:0000256" key="2">
    <source>
        <dbReference type="ARBA" id="ARBA00004448"/>
    </source>
</evidence>
<dbReference type="GO" id="GO:0008137">
    <property type="term" value="F:NADH dehydrogenase (ubiquinone) activity"/>
    <property type="evidence" value="ECO:0007669"/>
    <property type="project" value="UniProtKB-EC"/>
</dbReference>
<dbReference type="GO" id="GO:0015990">
    <property type="term" value="P:electron transport coupled proton transport"/>
    <property type="evidence" value="ECO:0007669"/>
    <property type="project" value="TreeGrafter"/>
</dbReference>
<accession>A0A6H0EVT7</accession>
<keyword evidence="13 17" id="KW-0830">Ubiquinone</keyword>
<evidence type="ECO:0000256" key="12">
    <source>
        <dbReference type="ARBA" id="ARBA00023027"/>
    </source>
</evidence>
<evidence type="ECO:0000259" key="18">
    <source>
        <dbReference type="Pfam" id="PF00361"/>
    </source>
</evidence>
<evidence type="ECO:0000256" key="15">
    <source>
        <dbReference type="ARBA" id="ARBA00023136"/>
    </source>
</evidence>
<proteinExistence type="inferred from homology"/>
<comment type="similarity">
    <text evidence="17">Belongs to the complex I subunit 5 family.</text>
</comment>
<dbReference type="AlphaFoldDB" id="A0A6H0EVT7"/>
<evidence type="ECO:0000313" key="21">
    <source>
        <dbReference type="EMBL" id="QIT06452.1"/>
    </source>
</evidence>
<feature type="transmembrane region" description="Helical" evidence="17">
    <location>
        <begin position="51"/>
        <end position="75"/>
    </location>
</feature>
<dbReference type="Pfam" id="PF06455">
    <property type="entry name" value="NADH5_C"/>
    <property type="match status" value="1"/>
</dbReference>
<keyword evidence="14 17" id="KW-0496">Mitochondrion</keyword>
<evidence type="ECO:0000256" key="7">
    <source>
        <dbReference type="ARBA" id="ARBA00022692"/>
    </source>
</evidence>
<keyword evidence="12 17" id="KW-0520">NAD</keyword>
<keyword evidence="9" id="KW-1278">Translocase</keyword>
<feature type="domain" description="NADH-Ubiquinone oxidoreductase (complex I) chain 5 N-terminal" evidence="19">
    <location>
        <begin position="52"/>
        <end position="91"/>
    </location>
</feature>
<dbReference type="PRINTS" id="PR01434">
    <property type="entry name" value="NADHDHGNASE5"/>
</dbReference>
<evidence type="ECO:0000256" key="3">
    <source>
        <dbReference type="ARBA" id="ARBA00012944"/>
    </source>
</evidence>
<keyword evidence="6" id="KW-0679">Respiratory chain</keyword>
<evidence type="ECO:0000256" key="4">
    <source>
        <dbReference type="ARBA" id="ARBA00021096"/>
    </source>
</evidence>
<dbReference type="GO" id="GO:0005743">
    <property type="term" value="C:mitochondrial inner membrane"/>
    <property type="evidence" value="ECO:0007669"/>
    <property type="project" value="UniProtKB-SubCell"/>
</dbReference>
<evidence type="ECO:0000256" key="6">
    <source>
        <dbReference type="ARBA" id="ARBA00022660"/>
    </source>
</evidence>
<comment type="catalytic activity">
    <reaction evidence="16 17">
        <text>a ubiquinone + NADH + 5 H(+)(in) = a ubiquinol + NAD(+) + 4 H(+)(out)</text>
        <dbReference type="Rhea" id="RHEA:29091"/>
        <dbReference type="Rhea" id="RHEA-COMP:9565"/>
        <dbReference type="Rhea" id="RHEA-COMP:9566"/>
        <dbReference type="ChEBI" id="CHEBI:15378"/>
        <dbReference type="ChEBI" id="CHEBI:16389"/>
        <dbReference type="ChEBI" id="CHEBI:17976"/>
        <dbReference type="ChEBI" id="CHEBI:57540"/>
        <dbReference type="ChEBI" id="CHEBI:57945"/>
        <dbReference type="EC" id="7.1.1.2"/>
    </reaction>
</comment>
<evidence type="ECO:0000256" key="11">
    <source>
        <dbReference type="ARBA" id="ARBA00022989"/>
    </source>
</evidence>
<keyword evidence="11 17" id="KW-1133">Transmembrane helix</keyword>
<feature type="transmembrane region" description="Helical" evidence="17">
    <location>
        <begin position="446"/>
        <end position="474"/>
    </location>
</feature>
<comment type="function">
    <text evidence="17">Core subunit of the mitochondrial membrane respiratory chain NADH dehydrogenase (Complex I) which catalyzes electron transfer from NADH through the respiratory chain, using ubiquinone as an electron acceptor. Essential for the catalytic activity and assembly of complex I.</text>
</comment>
<evidence type="ECO:0000256" key="9">
    <source>
        <dbReference type="ARBA" id="ARBA00022967"/>
    </source>
</evidence>
<evidence type="ECO:0000256" key="13">
    <source>
        <dbReference type="ARBA" id="ARBA00023075"/>
    </source>
</evidence>
<feature type="transmembrane region" description="Helical" evidence="17">
    <location>
        <begin position="270"/>
        <end position="290"/>
    </location>
</feature>
<dbReference type="PANTHER" id="PTHR42829:SF2">
    <property type="entry name" value="NADH-UBIQUINONE OXIDOREDUCTASE CHAIN 5"/>
    <property type="match status" value="1"/>
</dbReference>
<evidence type="ECO:0000256" key="16">
    <source>
        <dbReference type="ARBA" id="ARBA00049551"/>
    </source>
</evidence>
<dbReference type="EMBL" id="MK431896">
    <property type="protein sequence ID" value="QIT06452.1"/>
    <property type="molecule type" value="Genomic_DNA"/>
</dbReference>
<reference evidence="21" key="1">
    <citation type="submission" date="2019-01" db="EMBL/GenBank/DDBJ databases">
        <title>Mitochondrial phylogenomics of Collembola.</title>
        <authorList>
            <person name="Sun X."/>
            <person name="Xie Z.-J."/>
            <person name="Dong J."/>
            <person name="Yu D.-Y."/>
        </authorList>
    </citation>
    <scope>NUCLEOTIDE SEQUENCE</scope>
</reference>
<dbReference type="InterPro" id="IPR010934">
    <property type="entry name" value="NADH_DH_su5_C"/>
</dbReference>
<feature type="transmembrane region" description="Helical" evidence="17">
    <location>
        <begin position="337"/>
        <end position="356"/>
    </location>
</feature>
<evidence type="ECO:0000259" key="19">
    <source>
        <dbReference type="Pfam" id="PF00662"/>
    </source>
</evidence>
<evidence type="ECO:0000256" key="8">
    <source>
        <dbReference type="ARBA" id="ARBA00022792"/>
    </source>
</evidence>
<feature type="domain" description="NADH:quinone oxidoreductase/Mrp antiporter transmembrane" evidence="18">
    <location>
        <begin position="108"/>
        <end position="388"/>
    </location>
</feature>
<dbReference type="Pfam" id="PF00662">
    <property type="entry name" value="Proton_antipo_N"/>
    <property type="match status" value="1"/>
</dbReference>
<feature type="transmembrane region" description="Helical" evidence="17">
    <location>
        <begin position="7"/>
        <end position="31"/>
    </location>
</feature>
<dbReference type="InterPro" id="IPR001516">
    <property type="entry name" value="Proton_antipo_N"/>
</dbReference>
<feature type="transmembrane region" description="Helical" evidence="17">
    <location>
        <begin position="182"/>
        <end position="206"/>
    </location>
</feature>
<feature type="transmembrane region" description="Helical" evidence="17">
    <location>
        <begin position="218"/>
        <end position="239"/>
    </location>
</feature>
<protein>
    <recommendedName>
        <fullName evidence="4 17">NADH-ubiquinone oxidoreductase chain 5</fullName>
        <ecNumber evidence="3 17">7.1.1.2</ecNumber>
    </recommendedName>
</protein>
<dbReference type="InterPro" id="IPR003945">
    <property type="entry name" value="NU5C-like"/>
</dbReference>
<feature type="transmembrane region" description="Helical" evidence="17">
    <location>
        <begin position="376"/>
        <end position="397"/>
    </location>
</feature>
<dbReference type="InterPro" id="IPR001750">
    <property type="entry name" value="ND/Mrp_TM"/>
</dbReference>
<feature type="transmembrane region" description="Helical" evidence="17">
    <location>
        <begin position="87"/>
        <end position="106"/>
    </location>
</feature>
<evidence type="ECO:0000256" key="5">
    <source>
        <dbReference type="ARBA" id="ARBA00022448"/>
    </source>
</evidence>
<dbReference type="PANTHER" id="PTHR42829">
    <property type="entry name" value="NADH-UBIQUINONE OXIDOREDUCTASE CHAIN 5"/>
    <property type="match status" value="1"/>
</dbReference>
<evidence type="ECO:0000256" key="17">
    <source>
        <dbReference type="RuleBase" id="RU003404"/>
    </source>
</evidence>
<name>A0A6H0EVT7_9HEXA</name>
<evidence type="ECO:0000256" key="14">
    <source>
        <dbReference type="ARBA" id="ARBA00023128"/>
    </source>
</evidence>
<evidence type="ECO:0000256" key="1">
    <source>
        <dbReference type="ARBA" id="ARBA00003257"/>
    </source>
</evidence>
<keyword evidence="8" id="KW-0999">Mitochondrion inner membrane</keyword>
<keyword evidence="5 17" id="KW-0813">Transport</keyword>
<feature type="transmembrane region" description="Helical" evidence="17">
    <location>
        <begin position="418"/>
        <end position="440"/>
    </location>
</feature>
<keyword evidence="7 17" id="KW-0812">Transmembrane</keyword>
<geneLocation type="mitochondrion" evidence="21"/>
<feature type="transmembrane region" description="Helical" evidence="17">
    <location>
        <begin position="245"/>
        <end position="263"/>
    </location>
</feature>
<evidence type="ECO:0000259" key="20">
    <source>
        <dbReference type="Pfam" id="PF06455"/>
    </source>
</evidence>
<dbReference type="GO" id="GO:0003954">
    <property type="term" value="F:NADH dehydrogenase activity"/>
    <property type="evidence" value="ECO:0007669"/>
    <property type="project" value="TreeGrafter"/>
</dbReference>
<organism evidence="21">
    <name type="scientific">Cyphoderus albinus</name>
    <dbReference type="NCBI Taxonomy" id="1499079"/>
    <lineage>
        <taxon>Eukaryota</taxon>
        <taxon>Metazoa</taxon>
        <taxon>Ecdysozoa</taxon>
        <taxon>Arthropoda</taxon>
        <taxon>Hexapoda</taxon>
        <taxon>Collembola</taxon>
        <taxon>Entomobryomorpha</taxon>
        <taxon>Entomobryoidea</taxon>
        <taxon>Paronellidae</taxon>
        <taxon>Cyphoderus</taxon>
    </lineage>
</organism>
<keyword evidence="15 17" id="KW-0472">Membrane</keyword>
<keyword evidence="10" id="KW-0249">Electron transport</keyword>
<feature type="transmembrane region" description="Helical" evidence="17">
    <location>
        <begin position="112"/>
        <end position="131"/>
    </location>
</feature>
<feature type="domain" description="NADH dehydrogenase subunit 5 C-terminal" evidence="20">
    <location>
        <begin position="391"/>
        <end position="564"/>
    </location>
</feature>